<dbReference type="Pfam" id="PF04101">
    <property type="entry name" value="Glyco_tran_28_C"/>
    <property type="match status" value="1"/>
</dbReference>
<keyword evidence="9 10" id="KW-0961">Cell wall biogenesis/degradation</keyword>
<comment type="catalytic activity">
    <reaction evidence="10">
        <text>di-trans,octa-cis-undecaprenyl diphospho-N-acetyl-alpha-D-muramoyl-L-alanyl-D-glutamyl-meso-2,6-diaminopimeloyl-D-alanyl-D-alanine + UDP-N-acetyl-alpha-D-glucosamine = di-trans,octa-cis-undecaprenyl diphospho-[N-acetyl-alpha-D-glucosaminyl-(1-&gt;4)]-N-acetyl-alpha-D-muramoyl-L-alanyl-D-glutamyl-meso-2,6-diaminopimeloyl-D-alanyl-D-alanine + UDP + H(+)</text>
        <dbReference type="Rhea" id="RHEA:31227"/>
        <dbReference type="ChEBI" id="CHEBI:15378"/>
        <dbReference type="ChEBI" id="CHEBI:57705"/>
        <dbReference type="ChEBI" id="CHEBI:58223"/>
        <dbReference type="ChEBI" id="CHEBI:61387"/>
        <dbReference type="ChEBI" id="CHEBI:61388"/>
        <dbReference type="EC" id="2.4.1.227"/>
    </reaction>
</comment>
<comment type="caution">
    <text evidence="13">The sequence shown here is derived from an EMBL/GenBank/DDBJ whole genome shotgun (WGS) entry which is preliminary data.</text>
</comment>
<dbReference type="GO" id="GO:0051301">
    <property type="term" value="P:cell division"/>
    <property type="evidence" value="ECO:0007669"/>
    <property type="project" value="UniProtKB-KW"/>
</dbReference>
<evidence type="ECO:0000313" key="14">
    <source>
        <dbReference type="Proteomes" id="UP000283087"/>
    </source>
</evidence>
<feature type="binding site" evidence="10">
    <location>
        <position position="251"/>
    </location>
    <ligand>
        <name>UDP-N-acetyl-alpha-D-glucosamine</name>
        <dbReference type="ChEBI" id="CHEBI:57705"/>
    </ligand>
</feature>
<dbReference type="GO" id="GO:0008360">
    <property type="term" value="P:regulation of cell shape"/>
    <property type="evidence" value="ECO:0007669"/>
    <property type="project" value="UniProtKB-KW"/>
</dbReference>
<name>A0A430KNW4_9GAMM</name>
<dbReference type="GO" id="GO:0009252">
    <property type="term" value="P:peptidoglycan biosynthetic process"/>
    <property type="evidence" value="ECO:0007669"/>
    <property type="project" value="UniProtKB-UniRule"/>
</dbReference>
<reference evidence="13 14" key="1">
    <citation type="submission" date="2018-11" db="EMBL/GenBank/DDBJ databases">
        <title>The draft genome sequence of Amphritea opalescens ANRC-JH13T.</title>
        <authorList>
            <person name="Fang Z."/>
            <person name="Zhang Y."/>
            <person name="Han X."/>
        </authorList>
    </citation>
    <scope>NUCLEOTIDE SEQUENCE [LARGE SCALE GENOMIC DNA]</scope>
    <source>
        <strain evidence="13 14">ANRC-JH13</strain>
    </source>
</reference>
<dbReference type="NCBIfam" id="TIGR01133">
    <property type="entry name" value="murG"/>
    <property type="match status" value="1"/>
</dbReference>
<comment type="pathway">
    <text evidence="10">Cell wall biogenesis; peptidoglycan biosynthesis.</text>
</comment>
<keyword evidence="1 10" id="KW-1003">Cell membrane</keyword>
<keyword evidence="3 10" id="KW-0328">Glycosyltransferase</keyword>
<keyword evidence="7 10" id="KW-0472">Membrane</keyword>
<dbReference type="GO" id="GO:0050511">
    <property type="term" value="F:undecaprenyldiphospho-muramoylpentapeptide beta-N-acetylglucosaminyltransferase activity"/>
    <property type="evidence" value="ECO:0007669"/>
    <property type="project" value="UniProtKB-UniRule"/>
</dbReference>
<feature type="binding site" evidence="10">
    <location>
        <begin position="14"/>
        <end position="16"/>
    </location>
    <ligand>
        <name>UDP-N-acetyl-alpha-D-glucosamine</name>
        <dbReference type="ChEBI" id="CHEBI:57705"/>
    </ligand>
</feature>
<dbReference type="RefSeq" id="WP_126159135.1">
    <property type="nucleotide sequence ID" value="NZ_RQXW01000012.1"/>
</dbReference>
<feature type="binding site" evidence="10">
    <location>
        <position position="193"/>
    </location>
    <ligand>
        <name>UDP-N-acetyl-alpha-D-glucosamine</name>
        <dbReference type="ChEBI" id="CHEBI:57705"/>
    </ligand>
</feature>
<comment type="subcellular location">
    <subcellularLocation>
        <location evidence="10">Cell membrane</location>
        <topology evidence="10">Peripheral membrane protein</topology>
        <orientation evidence="10">Cytoplasmic side</orientation>
    </subcellularLocation>
</comment>
<feature type="domain" description="Glycosyltransferase family 28 N-terminal" evidence="11">
    <location>
        <begin position="7"/>
        <end position="144"/>
    </location>
</feature>
<evidence type="ECO:0000256" key="7">
    <source>
        <dbReference type="ARBA" id="ARBA00023136"/>
    </source>
</evidence>
<dbReference type="EC" id="2.4.1.227" evidence="10"/>
<dbReference type="CDD" id="cd03785">
    <property type="entry name" value="GT28_MurG"/>
    <property type="match status" value="1"/>
</dbReference>
<feature type="binding site" evidence="10">
    <location>
        <position position="165"/>
    </location>
    <ligand>
        <name>UDP-N-acetyl-alpha-D-glucosamine</name>
        <dbReference type="ChEBI" id="CHEBI:57705"/>
    </ligand>
</feature>
<evidence type="ECO:0000256" key="10">
    <source>
        <dbReference type="HAMAP-Rule" id="MF_00033"/>
    </source>
</evidence>
<accession>A0A430KNW4</accession>
<dbReference type="HAMAP" id="MF_00033">
    <property type="entry name" value="MurG"/>
    <property type="match status" value="1"/>
</dbReference>
<dbReference type="InterPro" id="IPR007235">
    <property type="entry name" value="Glyco_trans_28_C"/>
</dbReference>
<evidence type="ECO:0000256" key="3">
    <source>
        <dbReference type="ARBA" id="ARBA00022676"/>
    </source>
</evidence>
<evidence type="ECO:0000313" key="13">
    <source>
        <dbReference type="EMBL" id="RTE65188.1"/>
    </source>
</evidence>
<dbReference type="Pfam" id="PF03033">
    <property type="entry name" value="Glyco_transf_28"/>
    <property type="match status" value="1"/>
</dbReference>
<keyword evidence="4 10" id="KW-0808">Transferase</keyword>
<proteinExistence type="inferred from homology"/>
<dbReference type="UniPathway" id="UPA00219"/>
<gene>
    <name evidence="10 13" type="primary">murG</name>
    <name evidence="13" type="ORF">EH243_13150</name>
</gene>
<evidence type="ECO:0000256" key="6">
    <source>
        <dbReference type="ARBA" id="ARBA00022984"/>
    </source>
</evidence>
<dbReference type="GO" id="GO:0071555">
    <property type="term" value="P:cell wall organization"/>
    <property type="evidence" value="ECO:0007669"/>
    <property type="project" value="UniProtKB-KW"/>
</dbReference>
<feature type="binding site" evidence="10">
    <location>
        <position position="126"/>
    </location>
    <ligand>
        <name>UDP-N-acetyl-alpha-D-glucosamine</name>
        <dbReference type="ChEBI" id="CHEBI:57705"/>
    </ligand>
</feature>
<dbReference type="PANTHER" id="PTHR21015:SF22">
    <property type="entry name" value="GLYCOSYLTRANSFERASE"/>
    <property type="match status" value="1"/>
</dbReference>
<keyword evidence="2 10" id="KW-0132">Cell division</keyword>
<protein>
    <recommendedName>
        <fullName evidence="10">UDP-N-acetylglucosamine--N-acetylmuramyl-(pentapeptide) pyrophosphoryl-undecaprenol N-acetylglucosamine transferase</fullName>
        <ecNumber evidence="10">2.4.1.227</ecNumber>
    </recommendedName>
    <alternativeName>
        <fullName evidence="10">Undecaprenyl-PP-MurNAc-pentapeptide-UDPGlcNAc GlcNAc transferase</fullName>
    </alternativeName>
</protein>
<evidence type="ECO:0000259" key="12">
    <source>
        <dbReference type="Pfam" id="PF04101"/>
    </source>
</evidence>
<dbReference type="SUPFAM" id="SSF53756">
    <property type="entry name" value="UDP-Glycosyltransferase/glycogen phosphorylase"/>
    <property type="match status" value="1"/>
</dbReference>
<dbReference type="InterPro" id="IPR006009">
    <property type="entry name" value="GlcNAc_MurG"/>
</dbReference>
<evidence type="ECO:0000259" key="11">
    <source>
        <dbReference type="Pfam" id="PF03033"/>
    </source>
</evidence>
<dbReference type="OrthoDB" id="9808936at2"/>
<organism evidence="13 14">
    <name type="scientific">Amphritea opalescens</name>
    <dbReference type="NCBI Taxonomy" id="2490544"/>
    <lineage>
        <taxon>Bacteria</taxon>
        <taxon>Pseudomonadati</taxon>
        <taxon>Pseudomonadota</taxon>
        <taxon>Gammaproteobacteria</taxon>
        <taxon>Oceanospirillales</taxon>
        <taxon>Oceanospirillaceae</taxon>
        <taxon>Amphritea</taxon>
    </lineage>
</organism>
<feature type="binding site" evidence="10">
    <location>
        <position position="296"/>
    </location>
    <ligand>
        <name>UDP-N-acetyl-alpha-D-glucosamine</name>
        <dbReference type="ChEBI" id="CHEBI:57705"/>
    </ligand>
</feature>
<dbReference type="Proteomes" id="UP000283087">
    <property type="component" value="Unassembled WGS sequence"/>
</dbReference>
<dbReference type="GO" id="GO:0005975">
    <property type="term" value="P:carbohydrate metabolic process"/>
    <property type="evidence" value="ECO:0007669"/>
    <property type="project" value="InterPro"/>
</dbReference>
<dbReference type="GO" id="GO:0051991">
    <property type="term" value="F:UDP-N-acetyl-D-glucosamine:N-acetylmuramoyl-L-alanyl-D-glutamyl-meso-2,6-diaminopimelyl-D-alanyl-D-alanine-diphosphoundecaprenol 4-beta-N-acetylglucosaminlytransferase activity"/>
    <property type="evidence" value="ECO:0007669"/>
    <property type="project" value="RHEA"/>
</dbReference>
<evidence type="ECO:0000256" key="2">
    <source>
        <dbReference type="ARBA" id="ARBA00022618"/>
    </source>
</evidence>
<keyword evidence="5 10" id="KW-0133">Cell shape</keyword>
<dbReference type="AlphaFoldDB" id="A0A430KNW4"/>
<keyword evidence="6 10" id="KW-0573">Peptidoglycan synthesis</keyword>
<dbReference type="InterPro" id="IPR004276">
    <property type="entry name" value="GlycoTrans_28_N"/>
</dbReference>
<evidence type="ECO:0000256" key="9">
    <source>
        <dbReference type="ARBA" id="ARBA00023316"/>
    </source>
</evidence>
<feature type="domain" description="Glycosyl transferase family 28 C-terminal" evidence="12">
    <location>
        <begin position="187"/>
        <end position="353"/>
    </location>
</feature>
<sequence length="365" mass="38510">MNKGRKVLIMAGGTGGHVFPALATADCLRQQGVAVEWLGTAAGIEADVVPAADIQLHCIDVKGLRGKGKLSLLLAPLRLLHALSQAFGVLRRVKPDVVLGMGGFASGPGGLAAWLTGVPVLVHEQNACAGMTNKILAKLARRVLEAFGGAFKGKVATTVVGNPVRGDILNLAAPTERFAGREGPLRLLVVGGSLGAKAINELLPEVLSALPEGMIPEVLHQVGKRNLAETEALYQAAGFADRKSIRVVPFIERMDEAYGWADLVLCRAGALTVSELSIAGVASVLVPFPFAVDDHQTGNARYLAEAGAAILIQQNELNRDRLINILTEQLNDREVLLAMAQKARQLGQPEASQAVADICLEVMNK</sequence>
<evidence type="ECO:0000256" key="8">
    <source>
        <dbReference type="ARBA" id="ARBA00023306"/>
    </source>
</evidence>
<evidence type="ECO:0000256" key="1">
    <source>
        <dbReference type="ARBA" id="ARBA00022475"/>
    </source>
</evidence>
<dbReference type="Gene3D" id="3.40.50.2000">
    <property type="entry name" value="Glycogen Phosphorylase B"/>
    <property type="match status" value="2"/>
</dbReference>
<comment type="function">
    <text evidence="10">Cell wall formation. Catalyzes the transfer of a GlcNAc subunit on undecaprenyl-pyrophosphoryl-MurNAc-pentapeptide (lipid intermediate I) to form undecaprenyl-pyrophosphoryl-MurNAc-(pentapeptide)GlcNAc (lipid intermediate II).</text>
</comment>
<comment type="similarity">
    <text evidence="10">Belongs to the glycosyltransferase 28 family. MurG subfamily.</text>
</comment>
<dbReference type="GO" id="GO:0005886">
    <property type="term" value="C:plasma membrane"/>
    <property type="evidence" value="ECO:0007669"/>
    <property type="project" value="UniProtKB-SubCell"/>
</dbReference>
<keyword evidence="14" id="KW-1185">Reference proteome</keyword>
<evidence type="ECO:0000256" key="5">
    <source>
        <dbReference type="ARBA" id="ARBA00022960"/>
    </source>
</evidence>
<evidence type="ECO:0000256" key="4">
    <source>
        <dbReference type="ARBA" id="ARBA00022679"/>
    </source>
</evidence>
<keyword evidence="8 10" id="KW-0131">Cell cycle</keyword>
<feature type="binding site" evidence="10">
    <location>
        <begin position="270"/>
        <end position="275"/>
    </location>
    <ligand>
        <name>UDP-N-acetyl-alpha-D-glucosamine</name>
        <dbReference type="ChEBI" id="CHEBI:57705"/>
    </ligand>
</feature>
<dbReference type="PANTHER" id="PTHR21015">
    <property type="entry name" value="UDP-N-ACETYLGLUCOSAMINE--N-ACETYLMURAMYL-(PENTAPEPTIDE) PYROPHOSPHORYL-UNDECAPRENOL N-ACETYLGLUCOSAMINE TRANSFERASE 1"/>
    <property type="match status" value="1"/>
</dbReference>
<dbReference type="EMBL" id="RQXW01000012">
    <property type="protein sequence ID" value="RTE65188.1"/>
    <property type="molecule type" value="Genomic_DNA"/>
</dbReference>